<accession>A0A191W0K2</accession>
<sequence length="88" mass="9910">MNQAILFPDRQTWHSASQSVLFPAQHAGALLECTVHKSVLSHLSGEMITNGEQAIQVFEQWRFDLEELAESLIEDEAFNLDGQIEIKA</sequence>
<proteinExistence type="predicted"/>
<dbReference type="Gene3D" id="3.30.160.140">
    <property type="entry name" value="Shew3726-like"/>
    <property type="match status" value="1"/>
</dbReference>
<name>A0A191W0K2_VIBAN</name>
<dbReference type="GeneID" id="83858911"/>
<dbReference type="Proteomes" id="UP000722957">
    <property type="component" value="Unassembled WGS sequence"/>
</dbReference>
<organism evidence="3 4">
    <name type="scientific">Vibrio anguillarum</name>
    <name type="common">Listonella anguillarum</name>
    <dbReference type="NCBI Taxonomy" id="55601"/>
    <lineage>
        <taxon>Bacteria</taxon>
        <taxon>Pseudomonadati</taxon>
        <taxon>Pseudomonadota</taxon>
        <taxon>Gammaproteobacteria</taxon>
        <taxon>Vibrionales</taxon>
        <taxon>Vibrionaceae</taxon>
        <taxon>Vibrio</taxon>
    </lineage>
</organism>
<dbReference type="EMBL" id="JAHGUI010000035">
    <property type="protein sequence ID" value="MBT2918976.1"/>
    <property type="molecule type" value="Genomic_DNA"/>
</dbReference>
<dbReference type="STRING" id="55601.AA407_00590"/>
<dbReference type="AlphaFoldDB" id="A0A191W0K2"/>
<dbReference type="InterPro" id="IPR036692">
    <property type="entry name" value="Shew3726-like_sf"/>
</dbReference>
<accession>A0A1E5FN15</accession>
<dbReference type="EMBL" id="CP034672">
    <property type="protein sequence ID" value="AZS24980.1"/>
    <property type="molecule type" value="Genomic_DNA"/>
</dbReference>
<reference evidence="1 5" key="2">
    <citation type="submission" date="2018-12" db="EMBL/GenBank/DDBJ databases">
        <title>Characterization and Draft Genome of Vibrio anguillarum J360 Marine Pathogen Isolated from an Outbreak in Lumpfish (Cyclopterus lumpus).</title>
        <authorList>
            <person name="Vasquez J.I."/>
            <person name="Cao T."/>
            <person name="Chakraborty S."/>
            <person name="Gnanagobal H."/>
            <person name="Wescot J."/>
            <person name="Boyce D."/>
            <person name="Santander J."/>
        </authorList>
    </citation>
    <scope>NUCLEOTIDE SEQUENCE [LARGE SCALE GENOMIC DNA]</scope>
    <source>
        <strain evidence="1 5">J360</strain>
    </source>
</reference>
<reference evidence="3" key="4">
    <citation type="submission" date="2021-05" db="EMBL/GenBank/DDBJ databases">
        <authorList>
            <person name="Kalatzis P.G."/>
            <person name="Castillo D."/>
            <person name="D'Alvise P."/>
            <person name="Middelboe M."/>
            <person name="Gram L."/>
        </authorList>
    </citation>
    <scope>NUCLEOTIDE SEQUENCE</scope>
    <source>
        <strain evidence="3">90-11-286</strain>
    </source>
</reference>
<dbReference type="OrthoDB" id="6465020at2"/>
<gene>
    <name evidence="1" type="ORF">DYL72_07885</name>
    <name evidence="2" type="ORF">EAY07_14340</name>
    <name evidence="3" type="ORF">PL14_09780</name>
</gene>
<evidence type="ECO:0000313" key="2">
    <source>
        <dbReference type="EMBL" id="MBF4273185.1"/>
    </source>
</evidence>
<evidence type="ECO:0000313" key="6">
    <source>
        <dbReference type="Proteomes" id="UP000722957"/>
    </source>
</evidence>
<evidence type="ECO:0000313" key="3">
    <source>
        <dbReference type="EMBL" id="MBT2918976.1"/>
    </source>
</evidence>
<evidence type="ECO:0000313" key="5">
    <source>
        <dbReference type="Proteomes" id="UP000256923"/>
    </source>
</evidence>
<dbReference type="KEGG" id="vau:VANGNB10_cI0066"/>
<dbReference type="RefSeq" id="WP_010319906.1">
    <property type="nucleotide sequence ID" value="NZ_AJYT02000152.1"/>
</dbReference>
<protein>
    <submittedName>
        <fullName evidence="3">DUF1488 domain-containing protein</fullName>
    </submittedName>
</protein>
<dbReference type="SUPFAM" id="SSF160272">
    <property type="entry name" value="Shew3726-like"/>
    <property type="match status" value="1"/>
</dbReference>
<dbReference type="OMA" id="MNQSIQF"/>
<reference evidence="2 6" key="3">
    <citation type="journal article" date="2021" name="PeerJ">
        <title>Analysis of 44 Vibrio anguillarum genomes reveals high genetic diversity.</title>
        <authorList>
            <person name="Hansen M.J."/>
            <person name="Dalsgaard I."/>
        </authorList>
    </citation>
    <scope>NUCLEOTIDE SEQUENCE [LARGE SCALE GENOMIC DNA]</scope>
    <source>
        <strain evidence="2 6">17-16730-2A</strain>
    </source>
</reference>
<dbReference type="EMBL" id="RDOM01000040">
    <property type="protein sequence ID" value="MBF4273185.1"/>
    <property type="molecule type" value="Genomic_DNA"/>
</dbReference>
<dbReference type="Proteomes" id="UP000256923">
    <property type="component" value="Chromosome 1"/>
</dbReference>
<evidence type="ECO:0000313" key="1">
    <source>
        <dbReference type="EMBL" id="AZS24980.1"/>
    </source>
</evidence>
<dbReference type="Pfam" id="PF07369">
    <property type="entry name" value="DUF1488"/>
    <property type="match status" value="1"/>
</dbReference>
<reference evidence="3 4" key="1">
    <citation type="journal article" date="2017" name="J. Fish Dis.">
        <title>Comparative assessment of Vibrio virulence in marine fish larvae.</title>
        <authorList>
            <person name="Ronneseth A."/>
            <person name="Castillo D."/>
            <person name="D'Alvise P."/>
            <person name="Tonnesen O."/>
            <person name="Haugland G."/>
            <person name="Grotkjaer T."/>
            <person name="Engell-Sorensen K."/>
            <person name="Norremark L."/>
            <person name="Bergh O."/>
            <person name="Wergeland H.I."/>
            <person name="Gram L."/>
        </authorList>
    </citation>
    <scope>NUCLEOTIDE SEQUENCE [LARGE SCALE GENOMIC DNA]</scope>
    <source>
        <strain evidence="3 4">90-11-286</strain>
    </source>
</reference>
<evidence type="ECO:0000313" key="4">
    <source>
        <dbReference type="Proteomes" id="UP000078309"/>
    </source>
</evidence>
<dbReference type="Proteomes" id="UP000078309">
    <property type="component" value="Unassembled WGS sequence"/>
</dbReference>
<dbReference type="InterPro" id="IPR009962">
    <property type="entry name" value="DUF1488"/>
</dbReference>